<accession>A0A8X6KA92</accession>
<evidence type="ECO:0000313" key="4">
    <source>
        <dbReference type="EMBL" id="GFQ65823.1"/>
    </source>
</evidence>
<dbReference type="PANTHER" id="PTHR23428">
    <property type="entry name" value="HISTONE H2B"/>
    <property type="match status" value="1"/>
</dbReference>
<name>A0A8X6KA92_TRICU</name>
<dbReference type="InterPro" id="IPR007125">
    <property type="entry name" value="H2A/H2B/H3"/>
</dbReference>
<dbReference type="SUPFAM" id="SSF47113">
    <property type="entry name" value="Histone-fold"/>
    <property type="match status" value="1"/>
</dbReference>
<dbReference type="SMART" id="SM00427">
    <property type="entry name" value="H2B"/>
    <property type="match status" value="1"/>
</dbReference>
<dbReference type="InterPro" id="IPR000558">
    <property type="entry name" value="Histone_H2B"/>
</dbReference>
<dbReference type="Gene3D" id="1.10.20.10">
    <property type="entry name" value="Histone, subunit A"/>
    <property type="match status" value="1"/>
</dbReference>
<dbReference type="GO" id="GO:0030527">
    <property type="term" value="F:structural constituent of chromatin"/>
    <property type="evidence" value="ECO:0007669"/>
    <property type="project" value="InterPro"/>
</dbReference>
<comment type="similarity">
    <text evidence="1">Belongs to the histone H2B family.</text>
</comment>
<dbReference type="EMBL" id="BMAO01010246">
    <property type="protein sequence ID" value="GFQ65823.1"/>
    <property type="molecule type" value="Genomic_DNA"/>
</dbReference>
<evidence type="ECO:0000256" key="1">
    <source>
        <dbReference type="ARBA" id="ARBA00006846"/>
    </source>
</evidence>
<evidence type="ECO:0000256" key="2">
    <source>
        <dbReference type="SAM" id="MobiDB-lite"/>
    </source>
</evidence>
<dbReference type="CDD" id="cd22910">
    <property type="entry name" value="HFD_H2B"/>
    <property type="match status" value="1"/>
</dbReference>
<feature type="region of interest" description="Disordered" evidence="2">
    <location>
        <begin position="1"/>
        <end position="53"/>
    </location>
</feature>
<dbReference type="Pfam" id="PF00125">
    <property type="entry name" value="Histone"/>
    <property type="match status" value="1"/>
</dbReference>
<evidence type="ECO:0000313" key="5">
    <source>
        <dbReference type="Proteomes" id="UP000887116"/>
    </source>
</evidence>
<dbReference type="GO" id="GO:0005634">
    <property type="term" value="C:nucleus"/>
    <property type="evidence" value="ECO:0007669"/>
    <property type="project" value="UniProtKB-ARBA"/>
</dbReference>
<dbReference type="FunFam" id="1.10.20.10:FF:000043">
    <property type="entry name" value="Histone H2B"/>
    <property type="match status" value="1"/>
</dbReference>
<sequence length="249" mass="28272">MHWLEKISTSKNVKPKKNPQEKEDAPRSYAKRQKKDDITPCSNQFGALTVDDPPADMDVSGPAQSINPVGSAADAKRYTPPITIDNVNNQAALLKHLQEITKLKIQAQLIGSRMKVFPQTPYAYHIIRRYIKENNLEESEKKLSPYIYVGKAVKKAGKAQTAVRAGDKKKRKKRRKESFAIYIYKVLKQVHPDTGISSKAMSIMNSFVNDIFEHIAAESSRLAHYNKRSTITSREIQMAGRLLQFVFRI</sequence>
<dbReference type="GO" id="GO:0046982">
    <property type="term" value="F:protein heterodimerization activity"/>
    <property type="evidence" value="ECO:0007669"/>
    <property type="project" value="InterPro"/>
</dbReference>
<dbReference type="GO" id="GO:0003677">
    <property type="term" value="F:DNA binding"/>
    <property type="evidence" value="ECO:0007669"/>
    <property type="project" value="InterPro"/>
</dbReference>
<feature type="domain" description="Core Histone H2A/H2B/H3" evidence="3">
    <location>
        <begin position="161"/>
        <end position="242"/>
    </location>
</feature>
<evidence type="ECO:0000259" key="3">
    <source>
        <dbReference type="Pfam" id="PF00125"/>
    </source>
</evidence>
<dbReference type="InterPro" id="IPR009072">
    <property type="entry name" value="Histone-fold"/>
</dbReference>
<dbReference type="PRINTS" id="PR00621">
    <property type="entry name" value="HISTONEH2B"/>
</dbReference>
<reference evidence="4" key="1">
    <citation type="submission" date="2020-07" db="EMBL/GenBank/DDBJ databases">
        <title>Multicomponent nature underlies the extraordinary mechanical properties of spider dragline silk.</title>
        <authorList>
            <person name="Kono N."/>
            <person name="Nakamura H."/>
            <person name="Mori M."/>
            <person name="Yoshida Y."/>
            <person name="Ohtoshi R."/>
            <person name="Malay A.D."/>
            <person name="Moran D.A.P."/>
            <person name="Tomita M."/>
            <person name="Numata K."/>
            <person name="Arakawa K."/>
        </authorList>
    </citation>
    <scope>NUCLEOTIDE SEQUENCE</scope>
</reference>
<gene>
    <name evidence="4" type="ORF">TNCT_276201</name>
</gene>
<dbReference type="Proteomes" id="UP000887116">
    <property type="component" value="Unassembled WGS sequence"/>
</dbReference>
<organism evidence="4 5">
    <name type="scientific">Trichonephila clavata</name>
    <name type="common">Joro spider</name>
    <name type="synonym">Nephila clavata</name>
    <dbReference type="NCBI Taxonomy" id="2740835"/>
    <lineage>
        <taxon>Eukaryota</taxon>
        <taxon>Metazoa</taxon>
        <taxon>Ecdysozoa</taxon>
        <taxon>Arthropoda</taxon>
        <taxon>Chelicerata</taxon>
        <taxon>Arachnida</taxon>
        <taxon>Araneae</taxon>
        <taxon>Araneomorphae</taxon>
        <taxon>Entelegynae</taxon>
        <taxon>Araneoidea</taxon>
        <taxon>Nephilidae</taxon>
        <taxon>Trichonephila</taxon>
    </lineage>
</organism>
<keyword evidence="5" id="KW-1185">Reference proteome</keyword>
<comment type="caution">
    <text evidence="4">The sequence shown here is derived from an EMBL/GenBank/DDBJ whole genome shotgun (WGS) entry which is preliminary data.</text>
</comment>
<dbReference type="AlphaFoldDB" id="A0A8X6KA92"/>
<dbReference type="GO" id="GO:0000786">
    <property type="term" value="C:nucleosome"/>
    <property type="evidence" value="ECO:0007669"/>
    <property type="project" value="InterPro"/>
</dbReference>
<proteinExistence type="inferred from homology"/>
<protein>
    <submittedName>
        <fullName evidence="4">Histone H2B</fullName>
    </submittedName>
</protein>